<dbReference type="NCBIfam" id="NF006670">
    <property type="entry name" value="PRK09218.1"/>
    <property type="match status" value="1"/>
</dbReference>
<dbReference type="Proteomes" id="UP000029067">
    <property type="component" value="Unassembled WGS sequence"/>
</dbReference>
<dbReference type="GO" id="GO:0042586">
    <property type="term" value="F:peptide deformylase activity"/>
    <property type="evidence" value="ECO:0007669"/>
    <property type="project" value="UniProtKB-EC"/>
</dbReference>
<dbReference type="PANTHER" id="PTHR10458">
    <property type="entry name" value="PEPTIDE DEFORMYLASE"/>
    <property type="match status" value="1"/>
</dbReference>
<feature type="region of interest" description="Disordered" evidence="2">
    <location>
        <begin position="1"/>
        <end position="24"/>
    </location>
</feature>
<evidence type="ECO:0000313" key="4">
    <source>
        <dbReference type="Proteomes" id="UP000029067"/>
    </source>
</evidence>
<comment type="similarity">
    <text evidence="1">Belongs to the polypeptide deformylase family.</text>
</comment>
<dbReference type="Pfam" id="PF01327">
    <property type="entry name" value="Pep_deformylase"/>
    <property type="match status" value="1"/>
</dbReference>
<name>A0A087AKK9_9BIFI</name>
<dbReference type="PRINTS" id="PR01576">
    <property type="entry name" value="PDEFORMYLASE"/>
</dbReference>
<dbReference type="EMBL" id="JGYV01000026">
    <property type="protein sequence ID" value="KFI59309.1"/>
    <property type="molecule type" value="Genomic_DNA"/>
</dbReference>
<organism evidence="3 4">
    <name type="scientific">Bifidobacterium cuniculi</name>
    <dbReference type="NCBI Taxonomy" id="1688"/>
    <lineage>
        <taxon>Bacteria</taxon>
        <taxon>Bacillati</taxon>
        <taxon>Actinomycetota</taxon>
        <taxon>Actinomycetes</taxon>
        <taxon>Bifidobacteriales</taxon>
        <taxon>Bifidobacteriaceae</taxon>
        <taxon>Bifidobacterium</taxon>
    </lineage>
</organism>
<dbReference type="SUPFAM" id="SSF56420">
    <property type="entry name" value="Peptide deformylase"/>
    <property type="match status" value="1"/>
</dbReference>
<evidence type="ECO:0000313" key="3">
    <source>
        <dbReference type="EMBL" id="KFI59309.1"/>
    </source>
</evidence>
<dbReference type="PANTHER" id="PTHR10458:SF22">
    <property type="entry name" value="PEPTIDE DEFORMYLASE"/>
    <property type="match status" value="1"/>
</dbReference>
<protein>
    <submittedName>
        <fullName evidence="3">Peptide deformylase</fullName>
        <ecNumber evidence="3">3.5.1.88</ecNumber>
    </submittedName>
</protein>
<dbReference type="PIRSF" id="PIRSF004749">
    <property type="entry name" value="Pep_def"/>
    <property type="match status" value="1"/>
</dbReference>
<dbReference type="OrthoDB" id="9804313at2"/>
<keyword evidence="3" id="KW-0378">Hydrolase</keyword>
<dbReference type="RefSeq" id="WP_033516089.1">
    <property type="nucleotide sequence ID" value="NZ_JGYV01000026.1"/>
</dbReference>
<keyword evidence="4" id="KW-1185">Reference proteome</keyword>
<comment type="caution">
    <text evidence="3">The sequence shown here is derived from an EMBL/GenBank/DDBJ whole genome shotgun (WGS) entry which is preliminary data.</text>
</comment>
<dbReference type="CDD" id="cd00487">
    <property type="entry name" value="Pep_deformylase"/>
    <property type="match status" value="1"/>
</dbReference>
<evidence type="ECO:0000256" key="2">
    <source>
        <dbReference type="SAM" id="MobiDB-lite"/>
    </source>
</evidence>
<dbReference type="AlphaFoldDB" id="A0A087AKK9"/>
<evidence type="ECO:0000256" key="1">
    <source>
        <dbReference type="ARBA" id="ARBA00010759"/>
    </source>
</evidence>
<sequence>MIRDITTSVDFLSKPSQPADPTDPLDSAIAHDLADTLKANRDRCVGMAANMIGEDRRIIVFVDEAMGGAVSVMFNPRITAADGAYDTAEGCLSLHGERRTIRHDRIEVDYLTRTGRARHATFTGYAAQVIQHEIDHCDGIVI</sequence>
<gene>
    <name evidence="3" type="ORF">BCUN_1650</name>
</gene>
<feature type="compositionally biased region" description="Polar residues" evidence="2">
    <location>
        <begin position="1"/>
        <end position="16"/>
    </location>
</feature>
<dbReference type="InterPro" id="IPR036821">
    <property type="entry name" value="Peptide_deformylase_sf"/>
</dbReference>
<dbReference type="eggNOG" id="COG0242">
    <property type="taxonomic scope" value="Bacteria"/>
</dbReference>
<dbReference type="InterPro" id="IPR023635">
    <property type="entry name" value="Peptide_deformylase"/>
</dbReference>
<dbReference type="Gene3D" id="3.90.45.10">
    <property type="entry name" value="Peptide deformylase"/>
    <property type="match status" value="1"/>
</dbReference>
<dbReference type="EC" id="3.5.1.88" evidence="3"/>
<accession>A0A087AKK9</accession>
<reference evidence="3 4" key="1">
    <citation type="submission" date="2014-03" db="EMBL/GenBank/DDBJ databases">
        <title>Genomics of Bifidobacteria.</title>
        <authorList>
            <person name="Ventura M."/>
            <person name="Milani C."/>
            <person name="Lugli G.A."/>
        </authorList>
    </citation>
    <scope>NUCLEOTIDE SEQUENCE [LARGE SCALE GENOMIC DNA]</scope>
    <source>
        <strain evidence="3 4">LMG 10738</strain>
    </source>
</reference>
<dbReference type="STRING" id="1688.BCUN_1650"/>
<proteinExistence type="inferred from homology"/>